<organism evidence="7 8">
    <name type="scientific">Candidatus Cryosericum odellii</name>
    <dbReference type="NCBI Taxonomy" id="2290917"/>
    <lineage>
        <taxon>Bacteria</taxon>
        <taxon>Pseudomonadati</taxon>
        <taxon>Caldisericota/Cryosericota group</taxon>
        <taxon>Candidatus Cryosericota</taxon>
        <taxon>Candidatus Cryosericia</taxon>
        <taxon>Candidatus Cryosericales</taxon>
        <taxon>Candidatus Cryosericaceae</taxon>
        <taxon>Candidatus Cryosericum</taxon>
    </lineage>
</organism>
<reference evidence="7 8" key="1">
    <citation type="submission" date="2018-09" db="EMBL/GenBank/DDBJ databases">
        <title>Discovery and Ecogenomic Context for Candidatus Cryosericales, a Global Caldiserica Order Active in Thawing Permafrost.</title>
        <authorList>
            <person name="Martinez M.A."/>
            <person name="Woodcroft B.J."/>
            <person name="Ignacio Espinoza J.C."/>
            <person name="Zayed A."/>
            <person name="Singleton C.M."/>
            <person name="Boyd J."/>
            <person name="Li Y.-F."/>
            <person name="Purvine S."/>
            <person name="Maughan H."/>
            <person name="Hodgkins S.B."/>
            <person name="Anderson D."/>
            <person name="Sederholm M."/>
            <person name="Temperton B."/>
            <person name="Saleska S.R."/>
            <person name="Tyson G.W."/>
            <person name="Rich V.I."/>
        </authorList>
    </citation>
    <scope>NUCLEOTIDE SEQUENCE [LARGE SCALE GENOMIC DNA]</scope>
    <source>
        <strain evidence="7 8">SMC6</strain>
    </source>
</reference>
<dbReference type="Pfam" id="PF02255">
    <property type="entry name" value="PTS_IIA"/>
    <property type="match status" value="1"/>
</dbReference>
<evidence type="ECO:0000256" key="1">
    <source>
        <dbReference type="ARBA" id="ARBA00022448"/>
    </source>
</evidence>
<dbReference type="EMBL" id="QXIT01000013">
    <property type="protein sequence ID" value="RIE10862.1"/>
    <property type="molecule type" value="Genomic_DNA"/>
</dbReference>
<gene>
    <name evidence="7" type="ORF">SMC6_00495</name>
</gene>
<dbReference type="PANTHER" id="PTHR34382">
    <property type="entry name" value="PTS SYSTEM N,N'-DIACETYLCHITOBIOSE-SPECIFIC EIIA COMPONENT"/>
    <property type="match status" value="1"/>
</dbReference>
<accession>A0A398D6D9</accession>
<comment type="caution">
    <text evidence="7">The sequence shown here is derived from an EMBL/GenBank/DDBJ whole genome shotgun (WGS) entry which is preliminary data.</text>
</comment>
<keyword evidence="8" id="KW-1185">Reference proteome</keyword>
<evidence type="ECO:0000313" key="7">
    <source>
        <dbReference type="EMBL" id="RIE10862.1"/>
    </source>
</evidence>
<evidence type="ECO:0000256" key="6">
    <source>
        <dbReference type="SAM" id="MobiDB-lite"/>
    </source>
</evidence>
<name>A0A398D6D9_9BACT</name>
<keyword evidence="1" id="KW-0813">Transport</keyword>
<dbReference type="InterPro" id="IPR003188">
    <property type="entry name" value="PTS_IIA_lac/cel"/>
</dbReference>
<sequence>MQTVIMQLIINSGDARSSAMGAIDSAKAGSIPKARKQLKKAADALTKAHQSQTKIIQEEAKGNIKSVSILLAHAQDHLMNAITVIDMARDFVDLYELLYEKTATKRTPRRKRQPQSALQGTKKRTTAVQKT</sequence>
<dbReference type="CDD" id="cd00215">
    <property type="entry name" value="PTS_IIA_lac"/>
    <property type="match status" value="1"/>
</dbReference>
<dbReference type="AlphaFoldDB" id="A0A398D6D9"/>
<keyword evidence="3" id="KW-0808">Transferase</keyword>
<dbReference type="Gene3D" id="1.20.58.80">
    <property type="entry name" value="Phosphotransferase system, lactose/cellobiose-type IIA subunit"/>
    <property type="match status" value="1"/>
</dbReference>
<feature type="region of interest" description="Disordered" evidence="6">
    <location>
        <begin position="103"/>
        <end position="131"/>
    </location>
</feature>
<evidence type="ECO:0000256" key="5">
    <source>
        <dbReference type="PROSITE-ProRule" id="PRU00418"/>
    </source>
</evidence>
<proteinExistence type="predicted"/>
<dbReference type="GO" id="GO:0009401">
    <property type="term" value="P:phosphoenolpyruvate-dependent sugar phosphotransferase system"/>
    <property type="evidence" value="ECO:0007669"/>
    <property type="project" value="UniProtKB-KW"/>
</dbReference>
<keyword evidence="2" id="KW-0762">Sugar transport</keyword>
<dbReference type="GO" id="GO:0016740">
    <property type="term" value="F:transferase activity"/>
    <property type="evidence" value="ECO:0007669"/>
    <property type="project" value="UniProtKB-KW"/>
</dbReference>
<dbReference type="SUPFAM" id="SSF46973">
    <property type="entry name" value="Enzyme IIa from lactose specific PTS, IIa-lac"/>
    <property type="match status" value="1"/>
</dbReference>
<keyword evidence="4" id="KW-0598">Phosphotransferase system</keyword>
<dbReference type="Proteomes" id="UP000266260">
    <property type="component" value="Unassembled WGS sequence"/>
</dbReference>
<evidence type="ECO:0000256" key="3">
    <source>
        <dbReference type="ARBA" id="ARBA00022679"/>
    </source>
</evidence>
<evidence type="ECO:0000256" key="2">
    <source>
        <dbReference type="ARBA" id="ARBA00022597"/>
    </source>
</evidence>
<dbReference type="PANTHER" id="PTHR34382:SF7">
    <property type="entry name" value="PTS SYSTEM N,N'-DIACETYLCHITOBIOSE-SPECIFIC EIIA COMPONENT"/>
    <property type="match status" value="1"/>
</dbReference>
<dbReference type="PROSITE" id="PS51095">
    <property type="entry name" value="PTS_EIIA_TYPE_3"/>
    <property type="match status" value="1"/>
</dbReference>
<feature type="modified residue" description="Phosphohistidine; by HPr" evidence="5">
    <location>
        <position position="73"/>
    </location>
</feature>
<feature type="compositionally biased region" description="Basic residues" evidence="6">
    <location>
        <begin position="104"/>
        <end position="113"/>
    </location>
</feature>
<evidence type="ECO:0000256" key="4">
    <source>
        <dbReference type="ARBA" id="ARBA00022683"/>
    </source>
</evidence>
<dbReference type="InterPro" id="IPR036542">
    <property type="entry name" value="PTS_IIA_lac/cel_sf"/>
</dbReference>
<evidence type="ECO:0000313" key="8">
    <source>
        <dbReference type="Proteomes" id="UP000266260"/>
    </source>
</evidence>
<protein>
    <submittedName>
        <fullName evidence="7">PTS lactose/cellobiose transporter subunit IIA</fullName>
    </submittedName>
</protein>